<accession>A0AAD8QF33</accession>
<evidence type="ECO:0000313" key="1">
    <source>
        <dbReference type="EMBL" id="KAK1601270.1"/>
    </source>
</evidence>
<evidence type="ECO:0000313" key="2">
    <source>
        <dbReference type="Proteomes" id="UP001231189"/>
    </source>
</evidence>
<organism evidence="1 2">
    <name type="scientific">Lolium multiflorum</name>
    <name type="common">Italian ryegrass</name>
    <name type="synonym">Lolium perenne subsp. multiflorum</name>
    <dbReference type="NCBI Taxonomy" id="4521"/>
    <lineage>
        <taxon>Eukaryota</taxon>
        <taxon>Viridiplantae</taxon>
        <taxon>Streptophyta</taxon>
        <taxon>Embryophyta</taxon>
        <taxon>Tracheophyta</taxon>
        <taxon>Spermatophyta</taxon>
        <taxon>Magnoliopsida</taxon>
        <taxon>Liliopsida</taxon>
        <taxon>Poales</taxon>
        <taxon>Poaceae</taxon>
        <taxon>BOP clade</taxon>
        <taxon>Pooideae</taxon>
        <taxon>Poodae</taxon>
        <taxon>Poeae</taxon>
        <taxon>Poeae Chloroplast Group 2 (Poeae type)</taxon>
        <taxon>Loliodinae</taxon>
        <taxon>Loliinae</taxon>
        <taxon>Lolium</taxon>
    </lineage>
</organism>
<comment type="caution">
    <text evidence="1">The sequence shown here is derived from an EMBL/GenBank/DDBJ whole genome shotgun (WGS) entry which is preliminary data.</text>
</comment>
<protein>
    <recommendedName>
        <fullName evidence="3">DUF4283 domain-containing protein</fullName>
    </recommendedName>
</protein>
<reference evidence="1" key="1">
    <citation type="submission" date="2023-07" db="EMBL/GenBank/DDBJ databases">
        <title>A chromosome-level genome assembly of Lolium multiflorum.</title>
        <authorList>
            <person name="Chen Y."/>
            <person name="Copetti D."/>
            <person name="Kolliker R."/>
            <person name="Studer B."/>
        </authorList>
    </citation>
    <scope>NUCLEOTIDE SEQUENCE</scope>
    <source>
        <strain evidence="1">02402/16</strain>
        <tissue evidence="1">Leaf</tissue>
    </source>
</reference>
<proteinExistence type="predicted"/>
<dbReference type="PANTHER" id="PTHR31286">
    <property type="entry name" value="GLYCINE-RICH CELL WALL STRUCTURAL PROTEIN 1.8-LIKE"/>
    <property type="match status" value="1"/>
</dbReference>
<dbReference type="AlphaFoldDB" id="A0AAD8QF33"/>
<name>A0AAD8QF33_LOLMU</name>
<dbReference type="InterPro" id="IPR040256">
    <property type="entry name" value="At4g02000-like"/>
</dbReference>
<sequence>MAPVDLQEMLKRMVLKDEELDDVVLPKEEVMNLKEGARWMAVVKVHTTRRFGNQPFFQKMDAAWGFAKSWTIRPVEDNLFVLQVSCLGDWNRVMNNGPWIFRQQGVMVEPYDGVADPNMVVLNRLHAWVQVRGIPPLFRKEAIVCDMVARIGEVLGVELYALGSSGMMACISHVRWATPRGRYDAHSSKFSLRKKPRFIEPGGAKKHVEG</sequence>
<evidence type="ECO:0008006" key="3">
    <source>
        <dbReference type="Google" id="ProtNLM"/>
    </source>
</evidence>
<dbReference type="Proteomes" id="UP001231189">
    <property type="component" value="Unassembled WGS sequence"/>
</dbReference>
<gene>
    <name evidence="1" type="ORF">QYE76_037269</name>
</gene>
<dbReference type="PANTHER" id="PTHR31286:SF167">
    <property type="entry name" value="OS09G0268800 PROTEIN"/>
    <property type="match status" value="1"/>
</dbReference>
<dbReference type="EMBL" id="JAUUTY010000474">
    <property type="protein sequence ID" value="KAK1601270.1"/>
    <property type="molecule type" value="Genomic_DNA"/>
</dbReference>
<keyword evidence="2" id="KW-1185">Reference proteome</keyword>